<dbReference type="Gene3D" id="2.60.120.10">
    <property type="entry name" value="Jelly Rolls"/>
    <property type="match status" value="1"/>
</dbReference>
<keyword evidence="3" id="KW-0804">Transcription</keyword>
<dbReference type="InterPro" id="IPR000595">
    <property type="entry name" value="cNMP-bd_dom"/>
</dbReference>
<evidence type="ECO:0000256" key="2">
    <source>
        <dbReference type="ARBA" id="ARBA00023125"/>
    </source>
</evidence>
<comment type="caution">
    <text evidence="6">The sequence shown here is derived from an EMBL/GenBank/DDBJ whole genome shotgun (WGS) entry which is preliminary data.</text>
</comment>
<dbReference type="SUPFAM" id="SSF46785">
    <property type="entry name" value="Winged helix' DNA-binding domain"/>
    <property type="match status" value="1"/>
</dbReference>
<dbReference type="SUPFAM" id="SSF51206">
    <property type="entry name" value="cAMP-binding domain-like"/>
    <property type="match status" value="1"/>
</dbReference>
<dbReference type="Pfam" id="PF13545">
    <property type="entry name" value="HTH_Crp_2"/>
    <property type="match status" value="1"/>
</dbReference>
<dbReference type="InterPro" id="IPR018490">
    <property type="entry name" value="cNMP-bd_dom_sf"/>
</dbReference>
<dbReference type="GO" id="GO:0005829">
    <property type="term" value="C:cytosol"/>
    <property type="evidence" value="ECO:0007669"/>
    <property type="project" value="TreeGrafter"/>
</dbReference>
<keyword evidence="2" id="KW-0238">DNA-binding</keyword>
<dbReference type="InterPro" id="IPR036390">
    <property type="entry name" value="WH_DNA-bd_sf"/>
</dbReference>
<dbReference type="InterPro" id="IPR036388">
    <property type="entry name" value="WH-like_DNA-bd_sf"/>
</dbReference>
<dbReference type="PRINTS" id="PR00034">
    <property type="entry name" value="HTHCRP"/>
</dbReference>
<dbReference type="SMART" id="SM00100">
    <property type="entry name" value="cNMP"/>
    <property type="match status" value="1"/>
</dbReference>
<dbReference type="PROSITE" id="PS51063">
    <property type="entry name" value="HTH_CRP_2"/>
    <property type="match status" value="1"/>
</dbReference>
<dbReference type="GO" id="GO:0003677">
    <property type="term" value="F:DNA binding"/>
    <property type="evidence" value="ECO:0007669"/>
    <property type="project" value="UniProtKB-KW"/>
</dbReference>
<evidence type="ECO:0000313" key="6">
    <source>
        <dbReference type="EMBL" id="TDX01209.1"/>
    </source>
</evidence>
<sequence length="222" mass="24768">MFCDLSSCFLCTHCIPEWKEVIALRKQTLSFKKGQPVFSEGEPVEGIFFVYSGSVKVHQQWGADKELILRFARAGDVLGYRGQAAGVHPVTATPLEATQVCHIPQSLLEATFKANPSFLYQMMQLYAGELQEAERRMRHLALTEVRGRIADALLTIRGTFGEGPEGFVSIPITRQDIASYAGTSYETVFKLFTEWTGQGILDTSGKYIRILDDTKLQALIPQ</sequence>
<evidence type="ECO:0000313" key="7">
    <source>
        <dbReference type="Proteomes" id="UP000294498"/>
    </source>
</evidence>
<feature type="domain" description="HTH crp-type" evidence="5">
    <location>
        <begin position="143"/>
        <end position="214"/>
    </location>
</feature>
<evidence type="ECO:0000256" key="1">
    <source>
        <dbReference type="ARBA" id="ARBA00023015"/>
    </source>
</evidence>
<dbReference type="Gene3D" id="1.10.10.10">
    <property type="entry name" value="Winged helix-like DNA-binding domain superfamily/Winged helix DNA-binding domain"/>
    <property type="match status" value="1"/>
</dbReference>
<proteinExistence type="predicted"/>
<dbReference type="Proteomes" id="UP000294498">
    <property type="component" value="Unassembled WGS sequence"/>
</dbReference>
<evidence type="ECO:0000256" key="3">
    <source>
        <dbReference type="ARBA" id="ARBA00023163"/>
    </source>
</evidence>
<feature type="domain" description="Cyclic nucleotide-binding" evidence="4">
    <location>
        <begin position="31"/>
        <end position="79"/>
    </location>
</feature>
<dbReference type="PANTHER" id="PTHR24567">
    <property type="entry name" value="CRP FAMILY TRANSCRIPTIONAL REGULATORY PROTEIN"/>
    <property type="match status" value="1"/>
</dbReference>
<name>A0A4R8DSZ4_9BACT</name>
<dbReference type="RefSeq" id="WP_133993561.1">
    <property type="nucleotide sequence ID" value="NZ_SODV01000001.1"/>
</dbReference>
<organism evidence="6 7">
    <name type="scientific">Dinghuibacter silviterrae</name>
    <dbReference type="NCBI Taxonomy" id="1539049"/>
    <lineage>
        <taxon>Bacteria</taxon>
        <taxon>Pseudomonadati</taxon>
        <taxon>Bacteroidota</taxon>
        <taxon>Chitinophagia</taxon>
        <taxon>Chitinophagales</taxon>
        <taxon>Chitinophagaceae</taxon>
        <taxon>Dinghuibacter</taxon>
    </lineage>
</organism>
<dbReference type="OrthoDB" id="9127033at2"/>
<gene>
    <name evidence="6" type="ORF">EDB95_2241</name>
</gene>
<dbReference type="InterPro" id="IPR050397">
    <property type="entry name" value="Env_Response_Regulators"/>
</dbReference>
<dbReference type="CDD" id="cd00038">
    <property type="entry name" value="CAP_ED"/>
    <property type="match status" value="1"/>
</dbReference>
<dbReference type="EMBL" id="SODV01000001">
    <property type="protein sequence ID" value="TDX01209.1"/>
    <property type="molecule type" value="Genomic_DNA"/>
</dbReference>
<dbReference type="PROSITE" id="PS50042">
    <property type="entry name" value="CNMP_BINDING_3"/>
    <property type="match status" value="1"/>
</dbReference>
<evidence type="ECO:0000259" key="4">
    <source>
        <dbReference type="PROSITE" id="PS50042"/>
    </source>
</evidence>
<keyword evidence="7" id="KW-1185">Reference proteome</keyword>
<reference evidence="6 7" key="1">
    <citation type="submission" date="2019-03" db="EMBL/GenBank/DDBJ databases">
        <title>Genomic Encyclopedia of Type Strains, Phase IV (KMG-IV): sequencing the most valuable type-strain genomes for metagenomic binning, comparative biology and taxonomic classification.</title>
        <authorList>
            <person name="Goeker M."/>
        </authorList>
    </citation>
    <scope>NUCLEOTIDE SEQUENCE [LARGE SCALE GENOMIC DNA]</scope>
    <source>
        <strain evidence="6 7">DSM 100059</strain>
    </source>
</reference>
<evidence type="ECO:0000259" key="5">
    <source>
        <dbReference type="PROSITE" id="PS51063"/>
    </source>
</evidence>
<dbReference type="GO" id="GO:0003700">
    <property type="term" value="F:DNA-binding transcription factor activity"/>
    <property type="evidence" value="ECO:0007669"/>
    <property type="project" value="TreeGrafter"/>
</dbReference>
<protein>
    <submittedName>
        <fullName evidence="6">CRP/FNR family transcriptional regulator</fullName>
    </submittedName>
</protein>
<dbReference type="InterPro" id="IPR014710">
    <property type="entry name" value="RmlC-like_jellyroll"/>
</dbReference>
<dbReference type="SMART" id="SM00419">
    <property type="entry name" value="HTH_CRP"/>
    <property type="match status" value="1"/>
</dbReference>
<accession>A0A4R8DSZ4</accession>
<dbReference type="PANTHER" id="PTHR24567:SF26">
    <property type="entry name" value="REGULATORY PROTEIN YEIL"/>
    <property type="match status" value="1"/>
</dbReference>
<dbReference type="Pfam" id="PF00027">
    <property type="entry name" value="cNMP_binding"/>
    <property type="match status" value="1"/>
</dbReference>
<dbReference type="AlphaFoldDB" id="A0A4R8DSZ4"/>
<dbReference type="InterPro" id="IPR012318">
    <property type="entry name" value="HTH_CRP"/>
</dbReference>
<keyword evidence="1" id="KW-0805">Transcription regulation</keyword>